<dbReference type="Pfam" id="PF08546">
    <property type="entry name" value="ApbA_C"/>
    <property type="match status" value="1"/>
</dbReference>
<evidence type="ECO:0000259" key="6">
    <source>
        <dbReference type="Pfam" id="PF08546"/>
    </source>
</evidence>
<keyword evidence="8" id="KW-1185">Reference proteome</keyword>
<dbReference type="NCBIfam" id="TIGR00745">
    <property type="entry name" value="apbA_panE"/>
    <property type="match status" value="1"/>
</dbReference>
<gene>
    <name evidence="7" type="ORF">CERZMDRAFT_115073</name>
</gene>
<dbReference type="GO" id="GO:0015940">
    <property type="term" value="P:pantothenate biosynthetic process"/>
    <property type="evidence" value="ECO:0007669"/>
    <property type="project" value="InterPro"/>
</dbReference>
<reference evidence="7" key="1">
    <citation type="journal article" date="2020" name="Stud. Mycol.">
        <title>101 Dothideomycetes genomes: a test case for predicting lifestyles and emergence of pathogens.</title>
        <authorList>
            <person name="Haridas S."/>
            <person name="Albert R."/>
            <person name="Binder M."/>
            <person name="Bloem J."/>
            <person name="Labutti K."/>
            <person name="Salamov A."/>
            <person name="Andreopoulos B."/>
            <person name="Baker S."/>
            <person name="Barry K."/>
            <person name="Bills G."/>
            <person name="Bluhm B."/>
            <person name="Cannon C."/>
            <person name="Castanera R."/>
            <person name="Culley D."/>
            <person name="Daum C."/>
            <person name="Ezra D."/>
            <person name="Gonzalez J."/>
            <person name="Henrissat B."/>
            <person name="Kuo A."/>
            <person name="Liang C."/>
            <person name="Lipzen A."/>
            <person name="Lutzoni F."/>
            <person name="Magnuson J."/>
            <person name="Mondo S."/>
            <person name="Nolan M."/>
            <person name="Ohm R."/>
            <person name="Pangilinan J."/>
            <person name="Park H.-J."/>
            <person name="Ramirez L."/>
            <person name="Alfaro M."/>
            <person name="Sun H."/>
            <person name="Tritt A."/>
            <person name="Yoshinaga Y."/>
            <person name="Zwiers L.-H."/>
            <person name="Turgeon B."/>
            <person name="Goodwin S."/>
            <person name="Spatafora J."/>
            <person name="Crous P."/>
            <person name="Grigoriev I."/>
        </authorList>
    </citation>
    <scope>NUCLEOTIDE SEQUENCE</scope>
    <source>
        <strain evidence="7">SCOH1-5</strain>
    </source>
</reference>
<dbReference type="InterPro" id="IPR003710">
    <property type="entry name" value="ApbA"/>
</dbReference>
<comment type="similarity">
    <text evidence="1">Belongs to the ketopantoate reductase family.</text>
</comment>
<dbReference type="InterPro" id="IPR013752">
    <property type="entry name" value="KPA_reductase"/>
</dbReference>
<accession>A0A6A6F306</accession>
<dbReference type="SUPFAM" id="SSF48179">
    <property type="entry name" value="6-phosphogluconate dehydrogenase C-terminal domain-like"/>
    <property type="match status" value="1"/>
</dbReference>
<dbReference type="InterPro" id="IPR036291">
    <property type="entry name" value="NAD(P)-bd_dom_sf"/>
</dbReference>
<dbReference type="PANTHER" id="PTHR21708:SF30">
    <property type="entry name" value="2-DEHYDROPANTOATE 2-REDUCTASE-RELATED"/>
    <property type="match status" value="1"/>
</dbReference>
<evidence type="ECO:0000256" key="4">
    <source>
        <dbReference type="SAM" id="MobiDB-lite"/>
    </source>
</evidence>
<dbReference type="GO" id="GO:0005737">
    <property type="term" value="C:cytoplasm"/>
    <property type="evidence" value="ECO:0007669"/>
    <property type="project" value="TreeGrafter"/>
</dbReference>
<protein>
    <recommendedName>
        <fullName evidence="9">2-dehydropantoate 2-reductase</fullName>
    </recommendedName>
</protein>
<dbReference type="FunFam" id="1.10.1040.10:FF:000017">
    <property type="entry name" value="2-dehydropantoate 2-reductase"/>
    <property type="match status" value="1"/>
</dbReference>
<dbReference type="InterPro" id="IPR013328">
    <property type="entry name" value="6PGD_dom2"/>
</dbReference>
<dbReference type="InterPro" id="IPR051402">
    <property type="entry name" value="KPR-Related"/>
</dbReference>
<feature type="domain" description="Ketopantoate reductase C-terminal" evidence="6">
    <location>
        <begin position="221"/>
        <end position="345"/>
    </location>
</feature>
<dbReference type="Proteomes" id="UP000799539">
    <property type="component" value="Unassembled WGS sequence"/>
</dbReference>
<dbReference type="InterPro" id="IPR008927">
    <property type="entry name" value="6-PGluconate_DH-like_C_sf"/>
</dbReference>
<dbReference type="Gene3D" id="1.10.1040.10">
    <property type="entry name" value="N-(1-d-carboxylethyl)-l-norvaline Dehydrogenase, domain 2"/>
    <property type="match status" value="1"/>
</dbReference>
<evidence type="ECO:0000313" key="7">
    <source>
        <dbReference type="EMBL" id="KAF2207539.1"/>
    </source>
</evidence>
<dbReference type="AlphaFoldDB" id="A0A6A6F306"/>
<proteinExistence type="inferred from homology"/>
<evidence type="ECO:0008006" key="9">
    <source>
        <dbReference type="Google" id="ProtNLM"/>
    </source>
</evidence>
<dbReference type="OrthoDB" id="3609at2759"/>
<organism evidence="7 8">
    <name type="scientific">Cercospora zeae-maydis SCOH1-5</name>
    <dbReference type="NCBI Taxonomy" id="717836"/>
    <lineage>
        <taxon>Eukaryota</taxon>
        <taxon>Fungi</taxon>
        <taxon>Dikarya</taxon>
        <taxon>Ascomycota</taxon>
        <taxon>Pezizomycotina</taxon>
        <taxon>Dothideomycetes</taxon>
        <taxon>Dothideomycetidae</taxon>
        <taxon>Mycosphaerellales</taxon>
        <taxon>Mycosphaerellaceae</taxon>
        <taxon>Cercospora</taxon>
    </lineage>
</organism>
<keyword evidence="2" id="KW-0521">NADP</keyword>
<keyword evidence="3" id="KW-0560">Oxidoreductase</keyword>
<evidence type="ECO:0000256" key="1">
    <source>
        <dbReference type="ARBA" id="ARBA00007870"/>
    </source>
</evidence>
<dbReference type="PANTHER" id="PTHR21708">
    <property type="entry name" value="PROBABLE 2-DEHYDROPANTOATE 2-REDUCTASE"/>
    <property type="match status" value="1"/>
</dbReference>
<feature type="domain" description="Ketopantoate reductase N-terminal" evidence="5">
    <location>
        <begin position="23"/>
        <end position="187"/>
    </location>
</feature>
<dbReference type="InterPro" id="IPR013332">
    <property type="entry name" value="KPR_N"/>
</dbReference>
<evidence type="ECO:0000256" key="2">
    <source>
        <dbReference type="ARBA" id="ARBA00022857"/>
    </source>
</evidence>
<evidence type="ECO:0000313" key="8">
    <source>
        <dbReference type="Proteomes" id="UP000799539"/>
    </source>
</evidence>
<evidence type="ECO:0000256" key="3">
    <source>
        <dbReference type="ARBA" id="ARBA00023002"/>
    </source>
</evidence>
<feature type="compositionally biased region" description="Low complexity" evidence="4">
    <location>
        <begin position="8"/>
        <end position="17"/>
    </location>
</feature>
<dbReference type="Pfam" id="PF02558">
    <property type="entry name" value="ApbA"/>
    <property type="match status" value="1"/>
</dbReference>
<dbReference type="SUPFAM" id="SSF51735">
    <property type="entry name" value="NAD(P)-binding Rossmann-fold domains"/>
    <property type="match status" value="1"/>
</dbReference>
<dbReference type="GO" id="GO:0008677">
    <property type="term" value="F:2-dehydropantoate 2-reductase activity"/>
    <property type="evidence" value="ECO:0007669"/>
    <property type="project" value="InterPro"/>
</dbReference>
<name>A0A6A6F306_9PEZI</name>
<evidence type="ECO:0000259" key="5">
    <source>
        <dbReference type="Pfam" id="PF02558"/>
    </source>
</evidence>
<dbReference type="EMBL" id="ML992702">
    <property type="protein sequence ID" value="KAF2207539.1"/>
    <property type="molecule type" value="Genomic_DNA"/>
</dbReference>
<feature type="region of interest" description="Disordered" evidence="4">
    <location>
        <begin position="1"/>
        <end position="21"/>
    </location>
</feature>
<dbReference type="Gene3D" id="3.40.50.720">
    <property type="entry name" value="NAD(P)-binding Rossmann-like Domain"/>
    <property type="match status" value="1"/>
</dbReference>
<sequence length="366" mass="39873">MSHATTPSSSSSSSSSSKPKPQILLIGTGGVGAMAAYALETGGKAQVTAVCRSNFHAVQAQGFSVDSVDHGKGIVGFRPSWIRNSVPDVKKNNNENDKKGLKYDFLIAATKNIPDVQPSLPDVISPAVEDGWTTIVLLQNGLGIEREVVQRFPRNVVLSGVSLIGATEVEHGVVRHDGVDEARCGVFPGQTVSEERAVSEARRFVEMYNACGKVKWEFDEDVKGTRWRKLVYNASFNSVSAIVGMDTPRMRMSESVIDDLVRPAMLEIIAIAKAAGVDMPKGVEEEIIKADPTDTEFWPSMGQDVAKGNFIEVENIVGEPVREAERLGVPAPTLKTIYGFLKAIQLKTKERKGLWKPQFEEGNPYK</sequence>